<protein>
    <submittedName>
        <fullName evidence="3">Uncharacterized protein</fullName>
    </submittedName>
</protein>
<evidence type="ECO:0000313" key="4">
    <source>
        <dbReference type="Proteomes" id="UP000031575"/>
    </source>
</evidence>
<reference evidence="3 4" key="1">
    <citation type="journal article" date="2014" name="BMC Genomics">
        <title>Comparative genomics of the major fungal agents of human and animal Sporotrichosis: Sporothrix schenckii and Sporothrix brasiliensis.</title>
        <authorList>
            <person name="Teixeira M.M."/>
            <person name="de Almeida L.G."/>
            <person name="Kubitschek-Barreira P."/>
            <person name="Alves F.L."/>
            <person name="Kioshima E.S."/>
            <person name="Abadio A.K."/>
            <person name="Fernandes L."/>
            <person name="Derengowski L.S."/>
            <person name="Ferreira K.S."/>
            <person name="Souza R.C."/>
            <person name="Ruiz J.C."/>
            <person name="de Andrade N.C."/>
            <person name="Paes H.C."/>
            <person name="Nicola A.M."/>
            <person name="Albuquerque P."/>
            <person name="Gerber A.L."/>
            <person name="Martins V.P."/>
            <person name="Peconick L.D."/>
            <person name="Neto A.V."/>
            <person name="Chaucanez C.B."/>
            <person name="Silva P.A."/>
            <person name="Cunha O.L."/>
            <person name="de Oliveira F.F."/>
            <person name="dos Santos T.C."/>
            <person name="Barros A.L."/>
            <person name="Soares M.A."/>
            <person name="de Oliveira L.M."/>
            <person name="Marini M.M."/>
            <person name="Villalobos-Duno H."/>
            <person name="Cunha M.M."/>
            <person name="de Hoog S."/>
            <person name="da Silveira J.F."/>
            <person name="Henrissat B."/>
            <person name="Nino-Vega G.A."/>
            <person name="Cisalpino P.S."/>
            <person name="Mora-Montes H.M."/>
            <person name="Almeida S.R."/>
            <person name="Stajich J.E."/>
            <person name="Lopes-Bezerra L.M."/>
            <person name="Vasconcelos A.T."/>
            <person name="Felipe M.S."/>
        </authorList>
    </citation>
    <scope>NUCLEOTIDE SEQUENCE [LARGE SCALE GENOMIC DNA]</scope>
    <source>
        <strain evidence="3 4">5110</strain>
    </source>
</reference>
<evidence type="ECO:0000256" key="1">
    <source>
        <dbReference type="SAM" id="Phobius"/>
    </source>
</evidence>
<keyword evidence="2" id="KW-0732">Signal</keyword>
<evidence type="ECO:0000313" key="3">
    <source>
        <dbReference type="EMBL" id="KIH87820.1"/>
    </source>
</evidence>
<name>A0A0C2ILE8_9PEZI</name>
<keyword evidence="1" id="KW-1133">Transmembrane helix</keyword>
<feature type="signal peptide" evidence="2">
    <location>
        <begin position="1"/>
        <end position="15"/>
    </location>
</feature>
<dbReference type="AlphaFoldDB" id="A0A0C2ILE8"/>
<dbReference type="VEuPathDB" id="FungiDB:SPBR_04665"/>
<feature type="transmembrane region" description="Helical" evidence="1">
    <location>
        <begin position="849"/>
        <end position="869"/>
    </location>
</feature>
<keyword evidence="1" id="KW-0812">Transmembrane</keyword>
<dbReference type="GeneID" id="63677863"/>
<keyword evidence="1" id="KW-0472">Membrane</keyword>
<dbReference type="EMBL" id="AWTV01000010">
    <property type="protein sequence ID" value="KIH87820.1"/>
    <property type="molecule type" value="Genomic_DNA"/>
</dbReference>
<keyword evidence="4" id="KW-1185">Reference proteome</keyword>
<evidence type="ECO:0000256" key="2">
    <source>
        <dbReference type="SAM" id="SignalP"/>
    </source>
</evidence>
<accession>A0A0C2ILE8</accession>
<dbReference type="RefSeq" id="XP_040615830.1">
    <property type="nucleotide sequence ID" value="XM_040762942.1"/>
</dbReference>
<proteinExistence type="predicted"/>
<sequence>MQALLLLALVPAVHAQLPLARLEQQHLDRLAGLEDAVPRGGRVALQRRRLGHQLDRQAVRHEEAVKPIAGRVLARTTACGAVEERPQHAQHHAQADVVARLAERVQHDAAQRLVKGNRPRVLGAALANLRRIGRRLRLERDGCQLDHVGRQLAAVGAGRPAVVVRHHAEHGAVHGERLEEDEERVRVGLDALGAQHEVPVQRARLVGPSFVHVRLEQLVHHERVGRRHLARPERLPQPLQLGQLATVLVVVRHERKRLERGTRHKRQVGAVCRRRRRRRRRRRLVLCEATHAQLERPVHLLLAPPQVHKQAPRFHHAPREHVGALLVGRRSRAQPGTQQTVDLHRRRHDAARLHKVQDAVGAVEVAGADEPLEPLAKEEVVGHGRRQFLGPRALLLQLLLVQIQCAGEHHVDKDVEGVLGMVGRQEAGDDLVVVLNLHTAVLFLELVEQVPQSPVRRPGLVLGALRSCVADQPKENARVAVSFDCLAVARCLSEKVLQVVAKEPVGGPLGPIQVALLRAHAHAQLPVGGCRRRARTECRRATSPVLERGCRPSLDKHGLHGQQLLLVRQRHARRLHVLGQIVDVRHAPWIAHAAALFASHARTSQRQLHTAGGMLDHASASPVRAAPYRLHSAVIILLSTPPLGVLFLFSSRRAAGRRTLLRFLTCRRALVDRPVSSIRTADVPDVSDASASSYAASAVVCSASSSSTALIMAYFRRSRTVRRLVGPPRCSRSFISVDVSLSRSSSSASSASASSPIELRLLTCRIVPSLCWSKKRTVTSSSRPYWCVGSLLDARCRSSRVGISTIGSGRGTGVARSGGCRCDAADGRLSPLRSRPRAAAVCRDSVRTAMVVVGVLVGVVVVAVAVVAAHGGRVGRRCAVRLTRHDRQTNGPRVLMSEKNELVGLIVGKALGGGELCW</sequence>
<comment type="caution">
    <text evidence="3">The sequence shown here is derived from an EMBL/GenBank/DDBJ whole genome shotgun (WGS) entry which is preliminary data.</text>
</comment>
<dbReference type="Proteomes" id="UP000031575">
    <property type="component" value="Unassembled WGS sequence"/>
</dbReference>
<gene>
    <name evidence="3" type="ORF">SPBR_04665</name>
</gene>
<dbReference type="HOGENOM" id="CLU_317391_0_0_1"/>
<feature type="chain" id="PRO_5012859205" evidence="2">
    <location>
        <begin position="16"/>
        <end position="918"/>
    </location>
</feature>
<organism evidence="3 4">
    <name type="scientific">Sporothrix brasiliensis 5110</name>
    <dbReference type="NCBI Taxonomy" id="1398154"/>
    <lineage>
        <taxon>Eukaryota</taxon>
        <taxon>Fungi</taxon>
        <taxon>Dikarya</taxon>
        <taxon>Ascomycota</taxon>
        <taxon>Pezizomycotina</taxon>
        <taxon>Sordariomycetes</taxon>
        <taxon>Sordariomycetidae</taxon>
        <taxon>Ophiostomatales</taxon>
        <taxon>Ophiostomataceae</taxon>
        <taxon>Sporothrix</taxon>
    </lineage>
</organism>